<keyword evidence="2" id="KW-1185">Reference proteome</keyword>
<gene>
    <name evidence="1" type="ORF">PXEA_LOCUS4332</name>
</gene>
<organism evidence="1 2">
    <name type="scientific">Protopolystoma xenopodis</name>
    <dbReference type="NCBI Taxonomy" id="117903"/>
    <lineage>
        <taxon>Eukaryota</taxon>
        <taxon>Metazoa</taxon>
        <taxon>Spiralia</taxon>
        <taxon>Lophotrochozoa</taxon>
        <taxon>Platyhelminthes</taxon>
        <taxon>Monogenea</taxon>
        <taxon>Polyopisthocotylea</taxon>
        <taxon>Polystomatidea</taxon>
        <taxon>Polystomatidae</taxon>
        <taxon>Protopolystoma</taxon>
    </lineage>
</organism>
<dbReference type="Proteomes" id="UP000784294">
    <property type="component" value="Unassembled WGS sequence"/>
</dbReference>
<comment type="caution">
    <text evidence="1">The sequence shown here is derived from an EMBL/GenBank/DDBJ whole genome shotgun (WGS) entry which is preliminary data.</text>
</comment>
<name>A0A448WG21_9PLAT</name>
<evidence type="ECO:0000313" key="1">
    <source>
        <dbReference type="EMBL" id="VEL10892.1"/>
    </source>
</evidence>
<reference evidence="1" key="1">
    <citation type="submission" date="2018-11" db="EMBL/GenBank/DDBJ databases">
        <authorList>
            <consortium name="Pathogen Informatics"/>
        </authorList>
    </citation>
    <scope>NUCLEOTIDE SEQUENCE</scope>
</reference>
<dbReference type="AlphaFoldDB" id="A0A448WG21"/>
<accession>A0A448WG21</accession>
<dbReference type="EMBL" id="CAAALY010010222">
    <property type="protein sequence ID" value="VEL10892.1"/>
    <property type="molecule type" value="Genomic_DNA"/>
</dbReference>
<sequence>MSLASRYQLLLVNQLHLPPRLALFCSLNEMAGRVASASSKEWAMNFNSKSSLGLNSSDFFLAIGLFEFPVSETSLNEIVGRVASILTM</sequence>
<proteinExistence type="predicted"/>
<protein>
    <submittedName>
        <fullName evidence="1">Uncharacterized protein</fullName>
    </submittedName>
</protein>
<evidence type="ECO:0000313" key="2">
    <source>
        <dbReference type="Proteomes" id="UP000784294"/>
    </source>
</evidence>